<name>A0A239PJJ6_9PROT</name>
<dbReference type="Proteomes" id="UP000198346">
    <property type="component" value="Unassembled WGS sequence"/>
</dbReference>
<proteinExistence type="predicted"/>
<dbReference type="GO" id="GO:0016020">
    <property type="term" value="C:membrane"/>
    <property type="evidence" value="ECO:0007669"/>
    <property type="project" value="InterPro"/>
</dbReference>
<evidence type="ECO:0000256" key="1">
    <source>
        <dbReference type="SAM" id="Phobius"/>
    </source>
</evidence>
<feature type="transmembrane region" description="Helical" evidence="1">
    <location>
        <begin position="36"/>
        <end position="55"/>
    </location>
</feature>
<dbReference type="Gene3D" id="1.20.1280.290">
    <property type="match status" value="1"/>
</dbReference>
<dbReference type="OrthoDB" id="9814012at2"/>
<feature type="transmembrane region" description="Helical" evidence="1">
    <location>
        <begin position="61"/>
        <end position="80"/>
    </location>
</feature>
<dbReference type="InterPro" id="IPR047662">
    <property type="entry name" value="SemiSWEET"/>
</dbReference>
<dbReference type="GO" id="GO:0051119">
    <property type="term" value="F:sugar transmembrane transporter activity"/>
    <property type="evidence" value="ECO:0007669"/>
    <property type="project" value="InterPro"/>
</dbReference>
<protein>
    <submittedName>
        <fullName evidence="2">MtN3 and saliva related transmembrane protein</fullName>
    </submittedName>
</protein>
<organism evidence="2 3">
    <name type="scientific">Amphiplicatus metriothermophilus</name>
    <dbReference type="NCBI Taxonomy" id="1519374"/>
    <lineage>
        <taxon>Bacteria</taxon>
        <taxon>Pseudomonadati</taxon>
        <taxon>Pseudomonadota</taxon>
        <taxon>Alphaproteobacteria</taxon>
        <taxon>Parvularculales</taxon>
        <taxon>Parvularculaceae</taxon>
        <taxon>Amphiplicatus</taxon>
    </lineage>
</organism>
<dbReference type="InterPro" id="IPR004316">
    <property type="entry name" value="SWEET_rpt"/>
</dbReference>
<accession>A0A239PJJ6</accession>
<reference evidence="2 3" key="1">
    <citation type="submission" date="2017-07" db="EMBL/GenBank/DDBJ databases">
        <authorList>
            <person name="Sun Z.S."/>
            <person name="Albrecht U."/>
            <person name="Echele G."/>
            <person name="Lee C.C."/>
        </authorList>
    </citation>
    <scope>NUCLEOTIDE SEQUENCE [LARGE SCALE GENOMIC DNA]</scope>
    <source>
        <strain evidence="2 3">CGMCC 1.12710</strain>
    </source>
</reference>
<evidence type="ECO:0000313" key="3">
    <source>
        <dbReference type="Proteomes" id="UP000198346"/>
    </source>
</evidence>
<keyword evidence="1" id="KW-1133">Transmembrane helix</keyword>
<evidence type="ECO:0000313" key="2">
    <source>
        <dbReference type="EMBL" id="SNT67730.1"/>
    </source>
</evidence>
<dbReference type="EMBL" id="FZQA01000001">
    <property type="protein sequence ID" value="SNT67730.1"/>
    <property type="molecule type" value="Genomic_DNA"/>
</dbReference>
<sequence length="93" mass="10065">METELIGGLAATLTTASFLPQAARVIRTNDTAAISLWMYLLFTFGVALWGAYGLLIGSRPVVVANAVTLTLALVILVQKIRHVRAARTKSRPR</sequence>
<dbReference type="AlphaFoldDB" id="A0A239PJJ6"/>
<gene>
    <name evidence="2" type="ORF">SAMN06297382_0223</name>
</gene>
<dbReference type="NCBIfam" id="NF037968">
    <property type="entry name" value="SemiSWEET_2"/>
    <property type="match status" value="1"/>
</dbReference>
<keyword evidence="1" id="KW-0472">Membrane</keyword>
<dbReference type="Pfam" id="PF03083">
    <property type="entry name" value="MtN3_slv"/>
    <property type="match status" value="1"/>
</dbReference>
<keyword evidence="1 2" id="KW-0812">Transmembrane</keyword>
<keyword evidence="3" id="KW-1185">Reference proteome</keyword>
<dbReference type="RefSeq" id="WP_089410748.1">
    <property type="nucleotide sequence ID" value="NZ_FZQA01000001.1"/>
</dbReference>